<organism evidence="2 3">
    <name type="scientific">Metabacillus fastidiosus</name>
    <dbReference type="NCBI Taxonomy" id="1458"/>
    <lineage>
        <taxon>Bacteria</taxon>
        <taxon>Bacillati</taxon>
        <taxon>Bacillota</taxon>
        <taxon>Bacilli</taxon>
        <taxon>Bacillales</taxon>
        <taxon>Bacillaceae</taxon>
        <taxon>Metabacillus</taxon>
    </lineage>
</organism>
<evidence type="ECO:0000313" key="3">
    <source>
        <dbReference type="Proteomes" id="UP001342826"/>
    </source>
</evidence>
<dbReference type="EMBL" id="JARTFS010000013">
    <property type="protein sequence ID" value="MED4402799.1"/>
    <property type="molecule type" value="Genomic_DNA"/>
</dbReference>
<keyword evidence="1" id="KW-0812">Transmembrane</keyword>
<proteinExistence type="predicted"/>
<keyword evidence="3" id="KW-1185">Reference proteome</keyword>
<evidence type="ECO:0000313" key="2">
    <source>
        <dbReference type="EMBL" id="MED4402799.1"/>
    </source>
</evidence>
<dbReference type="GeneID" id="301143437"/>
<comment type="caution">
    <text evidence="2">The sequence shown here is derived from an EMBL/GenBank/DDBJ whole genome shotgun (WGS) entry which is preliminary data.</text>
</comment>
<reference evidence="2 3" key="1">
    <citation type="submission" date="2023-03" db="EMBL/GenBank/DDBJ databases">
        <title>Bacillus Genome Sequencing.</title>
        <authorList>
            <person name="Dunlap C."/>
        </authorList>
    </citation>
    <scope>NUCLEOTIDE SEQUENCE [LARGE SCALE GENOMIC DNA]</scope>
    <source>
        <strain evidence="2 3">NRS-1717</strain>
    </source>
</reference>
<gene>
    <name evidence="2" type="ORF">P9271_15950</name>
</gene>
<dbReference type="RefSeq" id="WP_156483502.1">
    <property type="nucleotide sequence ID" value="NZ_JARTFQ010000004.1"/>
</dbReference>
<name>A0ABU6P0A3_9BACI</name>
<dbReference type="Proteomes" id="UP001342826">
    <property type="component" value="Unassembled WGS sequence"/>
</dbReference>
<keyword evidence="1" id="KW-1133">Transmembrane helix</keyword>
<keyword evidence="1" id="KW-0472">Membrane</keyword>
<protein>
    <submittedName>
        <fullName evidence="2">Uncharacterized protein</fullName>
    </submittedName>
</protein>
<accession>A0ABU6P0A3</accession>
<feature type="transmembrane region" description="Helical" evidence="1">
    <location>
        <begin position="6"/>
        <end position="24"/>
    </location>
</feature>
<evidence type="ECO:0000256" key="1">
    <source>
        <dbReference type="SAM" id="Phobius"/>
    </source>
</evidence>
<sequence>MTWVLYGIIVLLLASIFIIIRLAASEWGKGNRYKSSWDNLIKEEQSEEKEDV</sequence>